<evidence type="ECO:0000256" key="5">
    <source>
        <dbReference type="ARBA" id="ARBA00022692"/>
    </source>
</evidence>
<dbReference type="AlphaFoldDB" id="A0A9J7APE8"/>
<organism evidence="12 13">
    <name type="scientific">Nisaea acidiphila</name>
    <dbReference type="NCBI Taxonomy" id="1862145"/>
    <lineage>
        <taxon>Bacteria</taxon>
        <taxon>Pseudomonadati</taxon>
        <taxon>Pseudomonadota</taxon>
        <taxon>Alphaproteobacteria</taxon>
        <taxon>Rhodospirillales</taxon>
        <taxon>Thalassobaculaceae</taxon>
        <taxon>Nisaea</taxon>
    </lineage>
</organism>
<dbReference type="GO" id="GO:0090529">
    <property type="term" value="P:cell septum assembly"/>
    <property type="evidence" value="ECO:0007669"/>
    <property type="project" value="InterPro"/>
</dbReference>
<feature type="compositionally biased region" description="Basic residues" evidence="10">
    <location>
        <begin position="10"/>
        <end position="28"/>
    </location>
</feature>
<dbReference type="PANTHER" id="PTHR35851:SF1">
    <property type="entry name" value="CELL DIVISION PROTEIN FTSQ"/>
    <property type="match status" value="1"/>
</dbReference>
<feature type="domain" description="POTRA" evidence="11">
    <location>
        <begin position="81"/>
        <end position="149"/>
    </location>
</feature>
<proteinExistence type="inferred from homology"/>
<evidence type="ECO:0000256" key="10">
    <source>
        <dbReference type="SAM" id="MobiDB-lite"/>
    </source>
</evidence>
<keyword evidence="4 9" id="KW-0132">Cell division</keyword>
<dbReference type="PANTHER" id="PTHR35851">
    <property type="entry name" value="CELL DIVISION PROTEIN FTSQ"/>
    <property type="match status" value="1"/>
</dbReference>
<evidence type="ECO:0000256" key="9">
    <source>
        <dbReference type="HAMAP-Rule" id="MF_00911"/>
    </source>
</evidence>
<evidence type="ECO:0000256" key="7">
    <source>
        <dbReference type="ARBA" id="ARBA00023136"/>
    </source>
</evidence>
<dbReference type="Proteomes" id="UP001060336">
    <property type="component" value="Chromosome"/>
</dbReference>
<gene>
    <name evidence="9" type="primary">ftsQ</name>
    <name evidence="12" type="ORF">NUH88_16980</name>
</gene>
<evidence type="ECO:0000313" key="12">
    <source>
        <dbReference type="EMBL" id="UUX49087.1"/>
    </source>
</evidence>
<sequence length="290" mass="32146">MRLLSTAKSSKGKKTAAKRRQTRRPRLSARRMRQVLIGTGFAALTAIVAGTGWHAARTGAVGQLAAAIDETGVALSNEFGLVVSDILVEGRYRTERSQLVGAIATDRGTAILAVDLDALKARVDALPWVRTATIERRLPDTLFVRLEERTPLALWQRSGELTLIDDLGVEVPGQNPRRFADLPIVIGEDAPERARSFLTLLAREPDLNRRVRAVTWIGERRWTVRLDTGVDIELPERAPGKAWSHLAQLQRDHHVLDRDVVAIDLRLPNQLVVRVAPDISSRLRNPGKDT</sequence>
<name>A0A9J7APE8_9PROT</name>
<keyword evidence="6 9" id="KW-1133">Transmembrane helix</keyword>
<comment type="function">
    <text evidence="9">Essential cell division protein.</text>
</comment>
<dbReference type="HAMAP" id="MF_00911">
    <property type="entry name" value="FtsQ_subfam"/>
    <property type="match status" value="1"/>
</dbReference>
<dbReference type="InterPro" id="IPR045335">
    <property type="entry name" value="FtsQ_C_sf"/>
</dbReference>
<dbReference type="GO" id="GO:0043093">
    <property type="term" value="P:FtsZ-dependent cytokinesis"/>
    <property type="evidence" value="ECO:0007669"/>
    <property type="project" value="UniProtKB-UniRule"/>
</dbReference>
<dbReference type="PROSITE" id="PS51779">
    <property type="entry name" value="POTRA"/>
    <property type="match status" value="1"/>
</dbReference>
<keyword evidence="13" id="KW-1185">Reference proteome</keyword>
<evidence type="ECO:0000256" key="2">
    <source>
        <dbReference type="ARBA" id="ARBA00022475"/>
    </source>
</evidence>
<evidence type="ECO:0000256" key="4">
    <source>
        <dbReference type="ARBA" id="ARBA00022618"/>
    </source>
</evidence>
<evidence type="ECO:0000256" key="3">
    <source>
        <dbReference type="ARBA" id="ARBA00022519"/>
    </source>
</evidence>
<dbReference type="InterPro" id="IPR026579">
    <property type="entry name" value="FtsQ"/>
</dbReference>
<evidence type="ECO:0000313" key="13">
    <source>
        <dbReference type="Proteomes" id="UP001060336"/>
    </source>
</evidence>
<reference evidence="12" key="1">
    <citation type="submission" date="2022-08" db="EMBL/GenBank/DDBJ databases">
        <title>Nisaea acidiphila sp. nov., isolated from a marine algal debris and emended description of the genus Nisaea Urios et al. 2008.</title>
        <authorList>
            <person name="Kwon K."/>
        </authorList>
    </citation>
    <scope>NUCLEOTIDE SEQUENCE</scope>
    <source>
        <strain evidence="12">MEBiC11861</strain>
    </source>
</reference>
<dbReference type="Pfam" id="PF08478">
    <property type="entry name" value="POTRA_1"/>
    <property type="match status" value="1"/>
</dbReference>
<dbReference type="GO" id="GO:0032153">
    <property type="term" value="C:cell division site"/>
    <property type="evidence" value="ECO:0007669"/>
    <property type="project" value="UniProtKB-UniRule"/>
</dbReference>
<dbReference type="Gene3D" id="3.40.50.11690">
    <property type="entry name" value="Cell division protein FtsQ/DivIB"/>
    <property type="match status" value="1"/>
</dbReference>
<keyword evidence="7 9" id="KW-0472">Membrane</keyword>
<dbReference type="InterPro" id="IPR013685">
    <property type="entry name" value="POTRA_FtsQ_type"/>
</dbReference>
<keyword evidence="5 9" id="KW-0812">Transmembrane</keyword>
<evidence type="ECO:0000256" key="8">
    <source>
        <dbReference type="ARBA" id="ARBA00023306"/>
    </source>
</evidence>
<keyword evidence="3 9" id="KW-0997">Cell inner membrane</keyword>
<dbReference type="Gene3D" id="3.10.20.310">
    <property type="entry name" value="membrane protein fhac"/>
    <property type="match status" value="1"/>
</dbReference>
<evidence type="ECO:0000259" key="11">
    <source>
        <dbReference type="PROSITE" id="PS51779"/>
    </source>
</evidence>
<keyword evidence="2 9" id="KW-1003">Cell membrane</keyword>
<dbReference type="Pfam" id="PF03799">
    <property type="entry name" value="FtsQ_DivIB_C"/>
    <property type="match status" value="1"/>
</dbReference>
<dbReference type="EMBL" id="CP102480">
    <property type="protein sequence ID" value="UUX49087.1"/>
    <property type="molecule type" value="Genomic_DNA"/>
</dbReference>
<evidence type="ECO:0000256" key="6">
    <source>
        <dbReference type="ARBA" id="ARBA00022989"/>
    </source>
</evidence>
<evidence type="ECO:0000256" key="1">
    <source>
        <dbReference type="ARBA" id="ARBA00004370"/>
    </source>
</evidence>
<comment type="similarity">
    <text evidence="9">Belongs to the FtsQ/DivIB family. FtsQ subfamily.</text>
</comment>
<dbReference type="KEGG" id="naci:NUH88_16980"/>
<protein>
    <recommendedName>
        <fullName evidence="9">Cell division protein FtsQ</fullName>
    </recommendedName>
</protein>
<comment type="subcellular location">
    <subcellularLocation>
        <location evidence="9">Cell inner membrane</location>
        <topology evidence="9">Single-pass type II membrane protein</topology>
    </subcellularLocation>
    <subcellularLocation>
        <location evidence="1">Membrane</location>
    </subcellularLocation>
    <text evidence="9">Localizes to the division septum.</text>
</comment>
<accession>A0A9J7APE8</accession>
<dbReference type="InterPro" id="IPR034746">
    <property type="entry name" value="POTRA"/>
</dbReference>
<keyword evidence="8 9" id="KW-0131">Cell cycle</keyword>
<feature type="region of interest" description="Disordered" evidence="10">
    <location>
        <begin position="1"/>
        <end position="28"/>
    </location>
</feature>
<dbReference type="GO" id="GO:0005886">
    <property type="term" value="C:plasma membrane"/>
    <property type="evidence" value="ECO:0007669"/>
    <property type="project" value="UniProtKB-SubCell"/>
</dbReference>
<dbReference type="InterPro" id="IPR005548">
    <property type="entry name" value="Cell_div_FtsQ/DivIB_C"/>
</dbReference>
<dbReference type="RefSeq" id="WP_257767588.1">
    <property type="nucleotide sequence ID" value="NZ_CP102480.1"/>
</dbReference>